<keyword evidence="4" id="KW-1185">Reference proteome</keyword>
<dbReference type="OrthoDB" id="10005492at2759"/>
<dbReference type="PANTHER" id="PTHR15555">
    <property type="entry name" value="ZINC FINGER HIT DOMAIN CONTAINING PROTEIN 2 PROTEIN FON -RELATED"/>
    <property type="match status" value="1"/>
</dbReference>
<organism evidence="3 4">
    <name type="scientific">Acanthoscelides obtectus</name>
    <name type="common">Bean weevil</name>
    <name type="synonym">Bruchus obtectus</name>
    <dbReference type="NCBI Taxonomy" id="200917"/>
    <lineage>
        <taxon>Eukaryota</taxon>
        <taxon>Metazoa</taxon>
        <taxon>Ecdysozoa</taxon>
        <taxon>Arthropoda</taxon>
        <taxon>Hexapoda</taxon>
        <taxon>Insecta</taxon>
        <taxon>Pterygota</taxon>
        <taxon>Neoptera</taxon>
        <taxon>Endopterygota</taxon>
        <taxon>Coleoptera</taxon>
        <taxon>Polyphaga</taxon>
        <taxon>Cucujiformia</taxon>
        <taxon>Chrysomeloidea</taxon>
        <taxon>Chrysomelidae</taxon>
        <taxon>Bruchinae</taxon>
        <taxon>Bruchini</taxon>
        <taxon>Acanthoscelides</taxon>
    </lineage>
</organism>
<sequence>MASAKIVELTEENTCKICDNALGKYSCPKCNILYCSLACYQSSAHLECSETFYKDNVMSEHNLNKNDEETKAKMLEILQRTHENNRISLSDDTESIESIECPAYSVFDFINGTDDEECDSDDEEVIDIGQRLNGVNLDDADQVWEKLTEDERQEFVAFLKSEDVAKLIPSWQPWWLYHDDSMVEELDKEEEYKRNCPQICGDIKDFAQITSKQPAECVKYNLINILCAYAFTARFFNGDLEDFAAEAVACTVTISLTLREAQNFDNFDMAVKSVEQQCINSDWIVCDTENIQTMREDVDRILRGPKKSDQNYYILCALSDLHRLMDRAMVPSPDEASGAFSKMFPNSHFPSVKRETPDKIAKYIKKIGYYLSYSKYRFADHFIQ</sequence>
<gene>
    <name evidence="3" type="ORF">ACAOBT_LOCUS10800</name>
</gene>
<evidence type="ECO:0000313" key="3">
    <source>
        <dbReference type="EMBL" id="CAH1973913.1"/>
    </source>
</evidence>
<dbReference type="InterPro" id="IPR007529">
    <property type="entry name" value="Znf_HIT"/>
</dbReference>
<dbReference type="Gene3D" id="3.30.60.190">
    <property type="match status" value="1"/>
</dbReference>
<dbReference type="AlphaFoldDB" id="A0A9P0P7Z0"/>
<protein>
    <recommendedName>
        <fullName evidence="2">HIT-type domain-containing protein</fullName>
    </recommendedName>
</protein>
<keyword evidence="1" id="KW-0862">Zinc</keyword>
<proteinExistence type="predicted"/>
<dbReference type="GO" id="GO:0008270">
    <property type="term" value="F:zinc ion binding"/>
    <property type="evidence" value="ECO:0007669"/>
    <property type="project" value="UniProtKB-UniRule"/>
</dbReference>
<evidence type="ECO:0000259" key="2">
    <source>
        <dbReference type="PROSITE" id="PS51083"/>
    </source>
</evidence>
<dbReference type="PANTHER" id="PTHR15555:SF0">
    <property type="entry name" value="ZINC FINGER HIT DOMAIN-CONTAINING PROTEIN 2"/>
    <property type="match status" value="1"/>
</dbReference>
<dbReference type="Proteomes" id="UP001152888">
    <property type="component" value="Unassembled WGS sequence"/>
</dbReference>
<dbReference type="InterPro" id="IPR039646">
    <property type="entry name" value="ZNHIT2"/>
</dbReference>
<dbReference type="Pfam" id="PF04438">
    <property type="entry name" value="zf-HIT"/>
    <property type="match status" value="1"/>
</dbReference>
<name>A0A9P0P7Z0_ACAOB</name>
<keyword evidence="1" id="KW-0479">Metal-binding</keyword>
<evidence type="ECO:0000313" key="4">
    <source>
        <dbReference type="Proteomes" id="UP001152888"/>
    </source>
</evidence>
<keyword evidence="1" id="KW-0863">Zinc-finger</keyword>
<reference evidence="3" key="1">
    <citation type="submission" date="2022-03" db="EMBL/GenBank/DDBJ databases">
        <authorList>
            <person name="Sayadi A."/>
        </authorList>
    </citation>
    <scope>NUCLEOTIDE SEQUENCE</scope>
</reference>
<dbReference type="PROSITE" id="PS51083">
    <property type="entry name" value="ZF_HIT"/>
    <property type="match status" value="1"/>
</dbReference>
<comment type="caution">
    <text evidence="3">The sequence shown here is derived from an EMBL/GenBank/DDBJ whole genome shotgun (WGS) entry which is preliminary data.</text>
</comment>
<dbReference type="SUPFAM" id="SSF144232">
    <property type="entry name" value="HIT/MYND zinc finger-like"/>
    <property type="match status" value="1"/>
</dbReference>
<accession>A0A9P0P7Z0</accession>
<feature type="domain" description="HIT-type" evidence="2">
    <location>
        <begin position="15"/>
        <end position="48"/>
    </location>
</feature>
<dbReference type="CDD" id="cd23024">
    <property type="entry name" value="zf-HIT_ZNHIT2-3"/>
    <property type="match status" value="1"/>
</dbReference>
<evidence type="ECO:0000256" key="1">
    <source>
        <dbReference type="PROSITE-ProRule" id="PRU00453"/>
    </source>
</evidence>
<dbReference type="EMBL" id="CAKOFQ010006816">
    <property type="protein sequence ID" value="CAH1973913.1"/>
    <property type="molecule type" value="Genomic_DNA"/>
</dbReference>